<reference evidence="5" key="1">
    <citation type="journal article" date="2019" name="Int. J. Syst. Evol. Microbiol.">
        <title>The Global Catalogue of Microorganisms (GCM) 10K type strain sequencing project: providing services to taxonomists for standard genome sequencing and annotation.</title>
        <authorList>
            <consortium name="The Broad Institute Genomics Platform"/>
            <consortium name="The Broad Institute Genome Sequencing Center for Infectious Disease"/>
            <person name="Wu L."/>
            <person name="Ma J."/>
        </authorList>
    </citation>
    <scope>NUCLEOTIDE SEQUENCE [LARGE SCALE GENOMIC DNA]</scope>
    <source>
        <strain evidence="5">KCTC 42443</strain>
    </source>
</reference>
<organism evidence="4 5">
    <name type="scientific">Aliiroseovarius zhejiangensis</name>
    <dbReference type="NCBI Taxonomy" id="1632025"/>
    <lineage>
        <taxon>Bacteria</taxon>
        <taxon>Pseudomonadati</taxon>
        <taxon>Pseudomonadota</taxon>
        <taxon>Alphaproteobacteria</taxon>
        <taxon>Rhodobacterales</taxon>
        <taxon>Paracoccaceae</taxon>
        <taxon>Aliiroseovarius</taxon>
    </lineage>
</organism>
<evidence type="ECO:0000256" key="1">
    <source>
        <dbReference type="ARBA" id="ARBA00022729"/>
    </source>
</evidence>
<name>A0ABQ3IQ68_9RHOB</name>
<dbReference type="InterPro" id="IPR037873">
    <property type="entry name" value="BamE-like"/>
</dbReference>
<evidence type="ECO:0000313" key="4">
    <source>
        <dbReference type="EMBL" id="GHE86948.1"/>
    </source>
</evidence>
<dbReference type="RefSeq" id="WP_191284734.1">
    <property type="nucleotide sequence ID" value="NZ_BNCH01000001.1"/>
</dbReference>
<dbReference type="PROSITE" id="PS51257">
    <property type="entry name" value="PROKAR_LIPOPROTEIN"/>
    <property type="match status" value="1"/>
</dbReference>
<dbReference type="EMBL" id="BNCH01000001">
    <property type="protein sequence ID" value="GHE86948.1"/>
    <property type="molecule type" value="Genomic_DNA"/>
</dbReference>
<comment type="caution">
    <text evidence="4">The sequence shown here is derived from an EMBL/GenBank/DDBJ whole genome shotgun (WGS) entry which is preliminary data.</text>
</comment>
<dbReference type="InterPro" id="IPR007450">
    <property type="entry name" value="BamE_dom"/>
</dbReference>
<sequence>MSYLRQMGRNTGKMITAMLLVALVASCSAIYRNHGYMPPKEDVDLIEVGKDTRETVGASIGKPGTSGLLAGSGYYYVRSRFKHYLYNAPQEIDREVLAITFTEKGVVENIERFGLEDGRVVVLERRVTDSNIKGIGFLRQLFGSIGRIDVAEQIRGN</sequence>
<evidence type="ECO:0000313" key="5">
    <source>
        <dbReference type="Proteomes" id="UP000609802"/>
    </source>
</evidence>
<accession>A0ABQ3IQ68</accession>
<dbReference type="Proteomes" id="UP000609802">
    <property type="component" value="Unassembled WGS sequence"/>
</dbReference>
<proteinExistence type="predicted"/>
<dbReference type="Gene3D" id="3.30.1450.10">
    <property type="match status" value="1"/>
</dbReference>
<gene>
    <name evidence="4" type="ORF">GCM10016455_03310</name>
</gene>
<evidence type="ECO:0000259" key="3">
    <source>
        <dbReference type="Pfam" id="PF04355"/>
    </source>
</evidence>
<feature type="domain" description="Outer membrane protein assembly factor BamE" evidence="3">
    <location>
        <begin position="35"/>
        <end position="110"/>
    </location>
</feature>
<keyword evidence="1" id="KW-0732">Signal</keyword>
<keyword evidence="2" id="KW-0472">Membrane</keyword>
<dbReference type="Pfam" id="PF04355">
    <property type="entry name" value="BamE"/>
    <property type="match status" value="1"/>
</dbReference>
<keyword evidence="5" id="KW-1185">Reference proteome</keyword>
<evidence type="ECO:0000256" key="2">
    <source>
        <dbReference type="ARBA" id="ARBA00023136"/>
    </source>
</evidence>
<protein>
    <submittedName>
        <fullName evidence="4">Outer membrane protein assembly factor BamE</fullName>
    </submittedName>
</protein>